<dbReference type="PANTHER" id="PTHR37422">
    <property type="entry name" value="TEICHURONIC ACID BIOSYNTHESIS PROTEIN TUAE"/>
    <property type="match status" value="1"/>
</dbReference>
<dbReference type="Pfam" id="PF04932">
    <property type="entry name" value="Wzy_C"/>
    <property type="match status" value="1"/>
</dbReference>
<feature type="transmembrane region" description="Helical" evidence="5">
    <location>
        <begin position="218"/>
        <end position="237"/>
    </location>
</feature>
<evidence type="ECO:0000256" key="1">
    <source>
        <dbReference type="ARBA" id="ARBA00004141"/>
    </source>
</evidence>
<comment type="subcellular location">
    <subcellularLocation>
        <location evidence="1">Membrane</location>
        <topology evidence="1">Multi-pass membrane protein</topology>
    </subcellularLocation>
</comment>
<organism evidence="7 8">
    <name type="scientific">Steroidobacter flavus</name>
    <dbReference type="NCBI Taxonomy" id="1842136"/>
    <lineage>
        <taxon>Bacteria</taxon>
        <taxon>Pseudomonadati</taxon>
        <taxon>Pseudomonadota</taxon>
        <taxon>Gammaproteobacteria</taxon>
        <taxon>Steroidobacterales</taxon>
        <taxon>Steroidobacteraceae</taxon>
        <taxon>Steroidobacter</taxon>
    </lineage>
</organism>
<dbReference type="RefSeq" id="WP_380594740.1">
    <property type="nucleotide sequence ID" value="NZ_JBHSDU010000001.1"/>
</dbReference>
<evidence type="ECO:0000256" key="5">
    <source>
        <dbReference type="SAM" id="Phobius"/>
    </source>
</evidence>
<feature type="transmembrane region" description="Helical" evidence="5">
    <location>
        <begin position="79"/>
        <end position="96"/>
    </location>
</feature>
<name>A0ABV8SK89_9GAMM</name>
<keyword evidence="7" id="KW-0436">Ligase</keyword>
<protein>
    <submittedName>
        <fullName evidence="7">O-antigen ligase family protein</fullName>
    </submittedName>
</protein>
<evidence type="ECO:0000256" key="2">
    <source>
        <dbReference type="ARBA" id="ARBA00022692"/>
    </source>
</evidence>
<dbReference type="Proteomes" id="UP001595904">
    <property type="component" value="Unassembled WGS sequence"/>
</dbReference>
<sequence length="444" mass="47843">MRAESRSWWWGVAPAVIFIVAAGISGLIGDVEVSSNAVATGRGFTEDPRRLIVLGLSYLWALMWLLPRAREVSALALRIWPLWLLVGYASASMLWSPVPFKIFINCGHYAGETLIALAAVSAVRDDLRRLALALIAALGIVIVLSLLAVRLGWPNSIDIESGRWGGTAGNANSLGLMSAALLGAAMSMFLAPGHRLVRLASGGLALAALLALRGSGSATAIIFGAVLTGGVVWLQFGRKDAPTGLSIRMVSGVFMACLLGAAAISFLPEIFQKSTWLGVFGKSENLSGRTQVWEFGWQLFLQKPLLGHGFDSLASVLAGFWKRVGHLHNGYLDLLVRGGIVGLLIYSVTLLRGIYRLLQMTARTPQGAFWFMFVVGDLVYELAEASLMRPVHVFWLIFMIAVTVAEKSRLLQWSATVKDTRALSPAIGSRDRSAGAVAFPNLLR</sequence>
<evidence type="ECO:0000259" key="6">
    <source>
        <dbReference type="Pfam" id="PF04932"/>
    </source>
</evidence>
<feature type="transmembrane region" description="Helical" evidence="5">
    <location>
        <begin position="173"/>
        <end position="191"/>
    </location>
</feature>
<keyword evidence="3 5" id="KW-1133">Transmembrane helix</keyword>
<gene>
    <name evidence="7" type="ORF">ACFPN2_02765</name>
</gene>
<dbReference type="InterPro" id="IPR051533">
    <property type="entry name" value="WaaL-like"/>
</dbReference>
<accession>A0ABV8SK89</accession>
<keyword evidence="2 5" id="KW-0812">Transmembrane</keyword>
<keyword evidence="4 5" id="KW-0472">Membrane</keyword>
<feature type="transmembrane region" description="Helical" evidence="5">
    <location>
        <begin position="249"/>
        <end position="267"/>
    </location>
</feature>
<dbReference type="PANTHER" id="PTHR37422:SF13">
    <property type="entry name" value="LIPOPOLYSACCHARIDE BIOSYNTHESIS PROTEIN PA4999-RELATED"/>
    <property type="match status" value="1"/>
</dbReference>
<reference evidence="8" key="1">
    <citation type="journal article" date="2019" name="Int. J. Syst. Evol. Microbiol.">
        <title>The Global Catalogue of Microorganisms (GCM) 10K type strain sequencing project: providing services to taxonomists for standard genome sequencing and annotation.</title>
        <authorList>
            <consortium name="The Broad Institute Genomics Platform"/>
            <consortium name="The Broad Institute Genome Sequencing Center for Infectious Disease"/>
            <person name="Wu L."/>
            <person name="Ma J."/>
        </authorList>
    </citation>
    <scope>NUCLEOTIDE SEQUENCE [LARGE SCALE GENOMIC DNA]</scope>
    <source>
        <strain evidence="8">CGMCC 1.10759</strain>
    </source>
</reference>
<comment type="caution">
    <text evidence="7">The sequence shown here is derived from an EMBL/GenBank/DDBJ whole genome shotgun (WGS) entry which is preliminary data.</text>
</comment>
<evidence type="ECO:0000256" key="3">
    <source>
        <dbReference type="ARBA" id="ARBA00022989"/>
    </source>
</evidence>
<feature type="transmembrane region" description="Helical" evidence="5">
    <location>
        <begin position="334"/>
        <end position="355"/>
    </location>
</feature>
<dbReference type="EMBL" id="JBHSDU010000001">
    <property type="protein sequence ID" value="MFC4307993.1"/>
    <property type="molecule type" value="Genomic_DNA"/>
</dbReference>
<feature type="transmembrane region" description="Helical" evidence="5">
    <location>
        <begin position="130"/>
        <end position="153"/>
    </location>
</feature>
<evidence type="ECO:0000313" key="7">
    <source>
        <dbReference type="EMBL" id="MFC4307993.1"/>
    </source>
</evidence>
<evidence type="ECO:0000256" key="4">
    <source>
        <dbReference type="ARBA" id="ARBA00023136"/>
    </source>
</evidence>
<evidence type="ECO:0000313" key="8">
    <source>
        <dbReference type="Proteomes" id="UP001595904"/>
    </source>
</evidence>
<keyword evidence="8" id="KW-1185">Reference proteome</keyword>
<feature type="transmembrane region" description="Helical" evidence="5">
    <location>
        <begin position="7"/>
        <end position="28"/>
    </location>
</feature>
<dbReference type="GO" id="GO:0016874">
    <property type="term" value="F:ligase activity"/>
    <property type="evidence" value="ECO:0007669"/>
    <property type="project" value="UniProtKB-KW"/>
</dbReference>
<feature type="transmembrane region" description="Helical" evidence="5">
    <location>
        <begin position="48"/>
        <end position="67"/>
    </location>
</feature>
<feature type="domain" description="O-antigen ligase-related" evidence="6">
    <location>
        <begin position="205"/>
        <end position="346"/>
    </location>
</feature>
<dbReference type="InterPro" id="IPR007016">
    <property type="entry name" value="O-antigen_ligase-rel_domated"/>
</dbReference>
<proteinExistence type="predicted"/>